<dbReference type="Proteomes" id="UP001153636">
    <property type="component" value="Chromosome 9"/>
</dbReference>
<feature type="region of interest" description="Disordered" evidence="1">
    <location>
        <begin position="48"/>
        <end position="80"/>
    </location>
</feature>
<reference evidence="2" key="1">
    <citation type="submission" date="2022-01" db="EMBL/GenBank/DDBJ databases">
        <authorList>
            <person name="King R."/>
        </authorList>
    </citation>
    <scope>NUCLEOTIDE SEQUENCE</scope>
</reference>
<evidence type="ECO:0000313" key="3">
    <source>
        <dbReference type="Proteomes" id="UP001153636"/>
    </source>
</evidence>
<accession>A0A9P0GNW4</accession>
<keyword evidence="3" id="KW-1185">Reference proteome</keyword>
<proteinExistence type="predicted"/>
<name>A0A9P0GNW4_9CUCU</name>
<sequence>MVLKRKKEAVEHNSRSGSSRMDVPFEDELNKIASFDDSIQTDVLGSAKGIKSLKPTQTNSTAGPSAIPSTSGTSKKRKTCKDTLKEIHKEKENSRERCHKKKLDLFREIFSSNK</sequence>
<dbReference type="OrthoDB" id="6771731at2759"/>
<feature type="region of interest" description="Disordered" evidence="1">
    <location>
        <begin position="1"/>
        <end position="22"/>
    </location>
</feature>
<evidence type="ECO:0000313" key="2">
    <source>
        <dbReference type="EMBL" id="CAH1115763.1"/>
    </source>
</evidence>
<protein>
    <submittedName>
        <fullName evidence="2">Uncharacterized protein</fullName>
    </submittedName>
</protein>
<dbReference type="AlphaFoldDB" id="A0A9P0GNW4"/>
<feature type="compositionally biased region" description="Polar residues" evidence="1">
    <location>
        <begin position="54"/>
        <end position="73"/>
    </location>
</feature>
<dbReference type="EMBL" id="OV651821">
    <property type="protein sequence ID" value="CAH1115763.1"/>
    <property type="molecule type" value="Genomic_DNA"/>
</dbReference>
<evidence type="ECO:0000256" key="1">
    <source>
        <dbReference type="SAM" id="MobiDB-lite"/>
    </source>
</evidence>
<gene>
    <name evidence="2" type="ORF">PSYICH_LOCUS15357</name>
</gene>
<organism evidence="2 3">
    <name type="scientific">Psylliodes chrysocephalus</name>
    <dbReference type="NCBI Taxonomy" id="3402493"/>
    <lineage>
        <taxon>Eukaryota</taxon>
        <taxon>Metazoa</taxon>
        <taxon>Ecdysozoa</taxon>
        <taxon>Arthropoda</taxon>
        <taxon>Hexapoda</taxon>
        <taxon>Insecta</taxon>
        <taxon>Pterygota</taxon>
        <taxon>Neoptera</taxon>
        <taxon>Endopterygota</taxon>
        <taxon>Coleoptera</taxon>
        <taxon>Polyphaga</taxon>
        <taxon>Cucujiformia</taxon>
        <taxon>Chrysomeloidea</taxon>
        <taxon>Chrysomelidae</taxon>
        <taxon>Galerucinae</taxon>
        <taxon>Alticini</taxon>
        <taxon>Psylliodes</taxon>
    </lineage>
</organism>